<accession>A0ABW4XGV1</accession>
<name>A0ABW4XGV1_9ACTN</name>
<dbReference type="InterPro" id="IPR013762">
    <property type="entry name" value="Integrase-like_cat_sf"/>
</dbReference>
<dbReference type="Proteomes" id="UP001597402">
    <property type="component" value="Unassembled WGS sequence"/>
</dbReference>
<dbReference type="Gene3D" id="1.10.443.10">
    <property type="entry name" value="Intergrase catalytic core"/>
    <property type="match status" value="1"/>
</dbReference>
<dbReference type="EMBL" id="JBHUHP010000016">
    <property type="protein sequence ID" value="MFD2093244.1"/>
    <property type="molecule type" value="Genomic_DNA"/>
</dbReference>
<keyword evidence="4" id="KW-1185">Reference proteome</keyword>
<organism evidence="3 4">
    <name type="scientific">Blastococcus deserti</name>
    <dbReference type="NCBI Taxonomy" id="2259033"/>
    <lineage>
        <taxon>Bacteria</taxon>
        <taxon>Bacillati</taxon>
        <taxon>Actinomycetota</taxon>
        <taxon>Actinomycetes</taxon>
        <taxon>Geodermatophilales</taxon>
        <taxon>Geodermatophilaceae</taxon>
        <taxon>Blastococcus</taxon>
    </lineage>
</organism>
<evidence type="ECO:0000256" key="2">
    <source>
        <dbReference type="SAM" id="MobiDB-lite"/>
    </source>
</evidence>
<keyword evidence="1" id="KW-0233">DNA recombination</keyword>
<gene>
    <name evidence="3" type="ORF">ACFSHS_16900</name>
</gene>
<evidence type="ECO:0000256" key="1">
    <source>
        <dbReference type="ARBA" id="ARBA00023172"/>
    </source>
</evidence>
<protein>
    <recommendedName>
        <fullName evidence="5">Phage integrase family protein</fullName>
    </recommendedName>
</protein>
<evidence type="ECO:0000313" key="4">
    <source>
        <dbReference type="Proteomes" id="UP001597402"/>
    </source>
</evidence>
<sequence length="89" mass="9386">MASPHLIDTERPRGQSNCAKALAACSPTPECPGRRRTPSAAPSRLHEAGVPLVQIADQLGHADPAMTARVYLRRDLMGGQQSVADALDG</sequence>
<dbReference type="SUPFAM" id="SSF56349">
    <property type="entry name" value="DNA breaking-rejoining enzymes"/>
    <property type="match status" value="1"/>
</dbReference>
<dbReference type="InterPro" id="IPR011010">
    <property type="entry name" value="DNA_brk_join_enz"/>
</dbReference>
<reference evidence="4" key="1">
    <citation type="journal article" date="2019" name="Int. J. Syst. Evol. Microbiol.">
        <title>The Global Catalogue of Microorganisms (GCM) 10K type strain sequencing project: providing services to taxonomists for standard genome sequencing and annotation.</title>
        <authorList>
            <consortium name="The Broad Institute Genomics Platform"/>
            <consortium name="The Broad Institute Genome Sequencing Center for Infectious Disease"/>
            <person name="Wu L."/>
            <person name="Ma J."/>
        </authorList>
    </citation>
    <scope>NUCLEOTIDE SEQUENCE [LARGE SCALE GENOMIC DNA]</scope>
    <source>
        <strain evidence="4">JCM 3338</strain>
    </source>
</reference>
<feature type="region of interest" description="Disordered" evidence="2">
    <location>
        <begin position="25"/>
        <end position="45"/>
    </location>
</feature>
<proteinExistence type="predicted"/>
<evidence type="ECO:0008006" key="5">
    <source>
        <dbReference type="Google" id="ProtNLM"/>
    </source>
</evidence>
<comment type="caution">
    <text evidence="3">The sequence shown here is derived from an EMBL/GenBank/DDBJ whole genome shotgun (WGS) entry which is preliminary data.</text>
</comment>
<evidence type="ECO:0000313" key="3">
    <source>
        <dbReference type="EMBL" id="MFD2093244.1"/>
    </source>
</evidence>